<dbReference type="PROSITE" id="PS51257">
    <property type="entry name" value="PROKAR_LIPOPROTEIN"/>
    <property type="match status" value="1"/>
</dbReference>
<reference evidence="7 8" key="1">
    <citation type="submission" date="2018-08" db="EMBL/GenBank/DDBJ databases">
        <authorList>
            <person name="Khan S.A."/>
        </authorList>
    </citation>
    <scope>NUCLEOTIDE SEQUENCE [LARGE SCALE GENOMIC DNA]</scope>
    <source>
        <strain evidence="7 8">GTF-13</strain>
    </source>
</reference>
<organism evidence="7 8">
    <name type="scientific">Aestuariirhabdus litorea</name>
    <dbReference type="NCBI Taxonomy" id="2528527"/>
    <lineage>
        <taxon>Bacteria</taxon>
        <taxon>Pseudomonadati</taxon>
        <taxon>Pseudomonadota</taxon>
        <taxon>Gammaproteobacteria</taxon>
        <taxon>Oceanospirillales</taxon>
        <taxon>Aestuariirhabdaceae</taxon>
        <taxon>Aestuariirhabdus</taxon>
    </lineage>
</organism>
<evidence type="ECO:0000313" key="7">
    <source>
        <dbReference type="EMBL" id="RRJ83335.1"/>
    </source>
</evidence>
<evidence type="ECO:0000256" key="5">
    <source>
        <dbReference type="SAM" id="MobiDB-lite"/>
    </source>
</evidence>
<dbReference type="GO" id="GO:0030674">
    <property type="term" value="F:protein-macromolecule adaptor activity"/>
    <property type="evidence" value="ECO:0007669"/>
    <property type="project" value="TreeGrafter"/>
</dbReference>
<protein>
    <recommendedName>
        <fullName evidence="4">Outer membrane protein assembly factor BamE</fullName>
    </recommendedName>
</protein>
<feature type="region of interest" description="Disordered" evidence="5">
    <location>
        <begin position="114"/>
        <end position="160"/>
    </location>
</feature>
<dbReference type="EMBL" id="QWEZ01000002">
    <property type="protein sequence ID" value="RRJ83335.1"/>
    <property type="molecule type" value="Genomic_DNA"/>
</dbReference>
<dbReference type="GO" id="GO:0051205">
    <property type="term" value="P:protein insertion into membrane"/>
    <property type="evidence" value="ECO:0007669"/>
    <property type="project" value="UniProtKB-UniRule"/>
</dbReference>
<accession>A0A3P3VKS8</accession>
<evidence type="ECO:0000256" key="3">
    <source>
        <dbReference type="ARBA" id="ARBA00023237"/>
    </source>
</evidence>
<keyword evidence="2 4" id="KW-0472">Membrane</keyword>
<comment type="caution">
    <text evidence="7">The sequence shown here is derived from an EMBL/GenBank/DDBJ whole genome shotgun (WGS) entry which is preliminary data.</text>
</comment>
<evidence type="ECO:0000313" key="8">
    <source>
        <dbReference type="Proteomes" id="UP000280792"/>
    </source>
</evidence>
<sequence>MYNLLKQGLFGLTLATLAGCSGFPGVHKIDIHQGNVITQEMVDQLRPGMTERQVRFVMGTPLLVSTFNPNRWDYIYSTQRGGNERSQQILSIFFENGELRQLAGDYRPNSGISLTEQQQRQRTEELLQDLTEEQKAKGVDPAAASQEPREIGSPNIGTPQ</sequence>
<dbReference type="PANTHER" id="PTHR37482:SF1">
    <property type="entry name" value="OUTER MEMBRANE PROTEIN ASSEMBLY FACTOR BAME"/>
    <property type="match status" value="1"/>
</dbReference>
<evidence type="ECO:0000259" key="6">
    <source>
        <dbReference type="Pfam" id="PF04355"/>
    </source>
</evidence>
<evidence type="ECO:0000256" key="4">
    <source>
        <dbReference type="HAMAP-Rule" id="MF_00925"/>
    </source>
</evidence>
<dbReference type="PANTHER" id="PTHR37482">
    <property type="entry name" value="OUTER MEMBRANE PROTEIN ASSEMBLY FACTOR BAME"/>
    <property type="match status" value="1"/>
</dbReference>
<keyword evidence="3 4" id="KW-0998">Cell outer membrane</keyword>
<dbReference type="Gene3D" id="3.30.1450.10">
    <property type="match status" value="1"/>
</dbReference>
<gene>
    <name evidence="4" type="primary">bamE</name>
    <name evidence="7" type="ORF">D0544_16065</name>
</gene>
<dbReference type="AlphaFoldDB" id="A0A3P3VKS8"/>
<keyword evidence="4" id="KW-0449">Lipoprotein</keyword>
<dbReference type="Pfam" id="PF04355">
    <property type="entry name" value="BamE"/>
    <property type="match status" value="1"/>
</dbReference>
<dbReference type="Proteomes" id="UP000280792">
    <property type="component" value="Unassembled WGS sequence"/>
</dbReference>
<dbReference type="GO" id="GO:0043165">
    <property type="term" value="P:Gram-negative-bacterium-type cell outer membrane assembly"/>
    <property type="evidence" value="ECO:0007669"/>
    <property type="project" value="UniProtKB-UniRule"/>
</dbReference>
<comment type="function">
    <text evidence="4">Part of the outer membrane protein assembly complex, which is involved in assembly and insertion of beta-barrel proteins into the outer membrane.</text>
</comment>
<keyword evidence="8" id="KW-1185">Reference proteome</keyword>
<feature type="domain" description="Outer membrane protein assembly factor BamE" evidence="6">
    <location>
        <begin position="34"/>
        <end position="99"/>
    </location>
</feature>
<evidence type="ECO:0000256" key="2">
    <source>
        <dbReference type="ARBA" id="ARBA00023136"/>
    </source>
</evidence>
<dbReference type="InterPro" id="IPR026592">
    <property type="entry name" value="BamE"/>
</dbReference>
<reference evidence="7 8" key="2">
    <citation type="submission" date="2018-12" db="EMBL/GenBank/DDBJ databases">
        <title>Simiduia agarivorans gen. nov., sp. nov., a marine, agarolytic bacterium isolated from shallow coastal water from Keelung, Taiwan.</title>
        <authorList>
            <person name="Shieh W.Y."/>
        </authorList>
    </citation>
    <scope>NUCLEOTIDE SEQUENCE [LARGE SCALE GENOMIC DNA]</scope>
    <source>
        <strain evidence="7 8">GTF-13</strain>
    </source>
</reference>
<dbReference type="RefSeq" id="WP_125017930.1">
    <property type="nucleotide sequence ID" value="NZ_QWEZ01000002.1"/>
</dbReference>
<name>A0A3P3VKS8_9GAMM</name>
<keyword evidence="4" id="KW-0564">Palmitate</keyword>
<dbReference type="HAMAP" id="MF_00925">
    <property type="entry name" value="OM_assembly_BamE"/>
    <property type="match status" value="1"/>
</dbReference>
<comment type="subunit">
    <text evidence="4">Part of the Bam complex.</text>
</comment>
<comment type="similarity">
    <text evidence="4">Belongs to the BamE family.</text>
</comment>
<evidence type="ECO:0000256" key="1">
    <source>
        <dbReference type="ARBA" id="ARBA00022729"/>
    </source>
</evidence>
<dbReference type="GO" id="GO:1990063">
    <property type="term" value="C:Bam protein complex"/>
    <property type="evidence" value="ECO:0007669"/>
    <property type="project" value="TreeGrafter"/>
</dbReference>
<keyword evidence="1 4" id="KW-0732">Signal</keyword>
<dbReference type="InterPro" id="IPR007450">
    <property type="entry name" value="BamE_dom"/>
</dbReference>
<comment type="subcellular location">
    <subcellularLocation>
        <location evidence="4">Cell outer membrane</location>
        <topology evidence="4">Lipid-anchor</topology>
    </subcellularLocation>
</comment>
<dbReference type="InterPro" id="IPR037873">
    <property type="entry name" value="BamE-like"/>
</dbReference>
<proteinExistence type="inferred from homology"/>